<sequence>MWCRSTHHPNSRQIGEYGTRLASCLAQSIVSQGSDLYLASKVIDAFFAKKAKSGMMRESKSPHSTPTVCVRKPNGKWRLVHPYNKLNNLMKSLVRIPSRGTSCGVAERTNPSDVAFQDSWCLDSAEY</sequence>
<proteinExistence type="predicted"/>
<comment type="caution">
    <text evidence="1">The sequence shown here is derived from an EMBL/GenBank/DDBJ whole genome shotgun (WGS) entry which is preliminary data.</text>
</comment>
<keyword evidence="2" id="KW-1185">Reference proteome</keyword>
<keyword evidence="1" id="KW-0695">RNA-directed DNA polymerase</keyword>
<keyword evidence="1" id="KW-0808">Transferase</keyword>
<keyword evidence="1" id="KW-0548">Nucleotidyltransferase</keyword>
<accession>A0A2P4XA01</accession>
<organism evidence="1 2">
    <name type="scientific">Phytophthora palmivora</name>
    <dbReference type="NCBI Taxonomy" id="4796"/>
    <lineage>
        <taxon>Eukaryota</taxon>
        <taxon>Sar</taxon>
        <taxon>Stramenopiles</taxon>
        <taxon>Oomycota</taxon>
        <taxon>Peronosporomycetes</taxon>
        <taxon>Peronosporales</taxon>
        <taxon>Peronosporaceae</taxon>
        <taxon>Phytophthora</taxon>
    </lineage>
</organism>
<gene>
    <name evidence="1" type="ORF">PHPALM_28468</name>
</gene>
<dbReference type="AlphaFoldDB" id="A0A2P4XA01"/>
<reference evidence="1 2" key="1">
    <citation type="journal article" date="2017" name="Genome Biol. Evol.">
        <title>Phytophthora megakarya and P. palmivora, closely related causal agents of cacao black pod rot, underwent increases in genome sizes and gene numbers by different mechanisms.</title>
        <authorList>
            <person name="Ali S.S."/>
            <person name="Shao J."/>
            <person name="Lary D.J."/>
            <person name="Kronmiller B."/>
            <person name="Shen D."/>
            <person name="Strem M.D."/>
            <person name="Amoako-Attah I."/>
            <person name="Akrofi A.Y."/>
            <person name="Begoude B.A."/>
            <person name="Ten Hoopen G.M."/>
            <person name="Coulibaly K."/>
            <person name="Kebe B.I."/>
            <person name="Melnick R.L."/>
            <person name="Guiltinan M.J."/>
            <person name="Tyler B.M."/>
            <person name="Meinhardt L.W."/>
            <person name="Bailey B.A."/>
        </authorList>
    </citation>
    <scope>NUCLEOTIDE SEQUENCE [LARGE SCALE GENOMIC DNA]</scope>
    <source>
        <strain evidence="2">sbr112.9</strain>
    </source>
</reference>
<dbReference type="Proteomes" id="UP000237271">
    <property type="component" value="Unassembled WGS sequence"/>
</dbReference>
<name>A0A2P4XA01_9STRA</name>
<evidence type="ECO:0000313" key="1">
    <source>
        <dbReference type="EMBL" id="POM62387.1"/>
    </source>
</evidence>
<dbReference type="GO" id="GO:0003964">
    <property type="term" value="F:RNA-directed DNA polymerase activity"/>
    <property type="evidence" value="ECO:0007669"/>
    <property type="project" value="UniProtKB-KW"/>
</dbReference>
<dbReference type="SUPFAM" id="SSF56672">
    <property type="entry name" value="DNA/RNA polymerases"/>
    <property type="match status" value="1"/>
</dbReference>
<evidence type="ECO:0000313" key="2">
    <source>
        <dbReference type="Proteomes" id="UP000237271"/>
    </source>
</evidence>
<protein>
    <submittedName>
        <fullName evidence="1">Reverse transcriptase</fullName>
    </submittedName>
</protein>
<dbReference type="Gene3D" id="3.10.10.10">
    <property type="entry name" value="HIV Type 1 Reverse Transcriptase, subunit A, domain 1"/>
    <property type="match status" value="1"/>
</dbReference>
<dbReference type="EMBL" id="NCKW01015586">
    <property type="protein sequence ID" value="POM62387.1"/>
    <property type="molecule type" value="Genomic_DNA"/>
</dbReference>
<dbReference type="OrthoDB" id="130724at2759"/>
<dbReference type="InterPro" id="IPR043502">
    <property type="entry name" value="DNA/RNA_pol_sf"/>
</dbReference>